<feature type="compositionally biased region" description="Low complexity" evidence="1">
    <location>
        <begin position="97"/>
        <end position="107"/>
    </location>
</feature>
<reference evidence="3" key="1">
    <citation type="journal article" date="2011" name="Nature">
        <title>Genome sequence and analysis of the tuber crop potato.</title>
        <authorList>
            <consortium name="The Potato Genome Sequencing Consortium"/>
        </authorList>
    </citation>
    <scope>NUCLEOTIDE SEQUENCE [LARGE SCALE GENOMIC DNA]</scope>
    <source>
        <strain evidence="3">cv. DM1-3 516 R44</strain>
    </source>
</reference>
<dbReference type="Proteomes" id="UP000011115">
    <property type="component" value="Unassembled WGS sequence"/>
</dbReference>
<feature type="region of interest" description="Disordered" evidence="1">
    <location>
        <begin position="83"/>
        <end position="116"/>
    </location>
</feature>
<dbReference type="Gramene" id="PGSC0003DMT400086540">
    <property type="protein sequence ID" value="PGSC0003DMT400086540"/>
    <property type="gene ID" value="PGSC0003DMG400036111"/>
</dbReference>
<evidence type="ECO:0000313" key="3">
    <source>
        <dbReference type="Proteomes" id="UP000011115"/>
    </source>
</evidence>
<protein>
    <submittedName>
        <fullName evidence="2">Uncharacterized protein</fullName>
    </submittedName>
</protein>
<dbReference type="PaxDb" id="4113-PGSC0003DMT400086540"/>
<reference evidence="2" key="2">
    <citation type="submission" date="2015-06" db="UniProtKB">
        <authorList>
            <consortium name="EnsemblPlants"/>
        </authorList>
    </citation>
    <scope>IDENTIFICATION</scope>
    <source>
        <strain evidence="2">DM1-3 516 R44</strain>
    </source>
</reference>
<keyword evidence="3" id="KW-1185">Reference proteome</keyword>
<proteinExistence type="predicted"/>
<dbReference type="EnsemblPlants" id="PGSC0003DMT400086540">
    <property type="protein sequence ID" value="PGSC0003DMT400086540"/>
    <property type="gene ID" value="PGSC0003DMG400036111"/>
</dbReference>
<evidence type="ECO:0000256" key="1">
    <source>
        <dbReference type="SAM" id="MobiDB-lite"/>
    </source>
</evidence>
<name>M1DBZ5_SOLTU</name>
<sequence>MLHKLEEKAPALYARLDDAYFVIRVRGVNIPLNATAINEEDQPIGQPYRCDLSLGVGGGVRYIGHPVKCGGANHLIVEDVLPRSGSTSRSKMRRTSRANSSRAAAGSDGEDPLSGARVEENLEAVQERMGSAYTEFTSVPPNTTLEVEMLRHQLCKERRKGVFMDRLMLRMWKTIKTMFTCVASDKELPRLEPPDFMEFSMLNEVWSGVTASENLDSDIDTTQSESP</sequence>
<organism evidence="2 3">
    <name type="scientific">Solanum tuberosum</name>
    <name type="common">Potato</name>
    <dbReference type="NCBI Taxonomy" id="4113"/>
    <lineage>
        <taxon>Eukaryota</taxon>
        <taxon>Viridiplantae</taxon>
        <taxon>Streptophyta</taxon>
        <taxon>Embryophyta</taxon>
        <taxon>Tracheophyta</taxon>
        <taxon>Spermatophyta</taxon>
        <taxon>Magnoliopsida</taxon>
        <taxon>eudicotyledons</taxon>
        <taxon>Gunneridae</taxon>
        <taxon>Pentapetalae</taxon>
        <taxon>asterids</taxon>
        <taxon>lamiids</taxon>
        <taxon>Solanales</taxon>
        <taxon>Solanaceae</taxon>
        <taxon>Solanoideae</taxon>
        <taxon>Solaneae</taxon>
        <taxon>Solanum</taxon>
    </lineage>
</organism>
<evidence type="ECO:0000313" key="2">
    <source>
        <dbReference type="EnsemblPlants" id="PGSC0003DMT400086540"/>
    </source>
</evidence>
<dbReference type="HOGENOM" id="CLU_055921_1_0_1"/>
<dbReference type="InParanoid" id="M1DBZ5"/>
<accession>M1DBZ5</accession>
<dbReference type="AlphaFoldDB" id="M1DBZ5"/>